<dbReference type="AlphaFoldDB" id="A0A4R1RMC4"/>
<gene>
    <name evidence="4" type="ORF">EDC14_1014105</name>
</gene>
<organism evidence="4 5">
    <name type="scientific">Hydrogenispora ethanolica</name>
    <dbReference type="NCBI Taxonomy" id="1082276"/>
    <lineage>
        <taxon>Bacteria</taxon>
        <taxon>Bacillati</taxon>
        <taxon>Bacillota</taxon>
        <taxon>Hydrogenispora</taxon>
    </lineage>
</organism>
<name>A0A4R1RMC4_HYDET</name>
<evidence type="ECO:0000256" key="2">
    <source>
        <dbReference type="SAM" id="SignalP"/>
    </source>
</evidence>
<evidence type="ECO:0000256" key="1">
    <source>
        <dbReference type="ARBA" id="ARBA00022729"/>
    </source>
</evidence>
<evidence type="ECO:0000259" key="3">
    <source>
        <dbReference type="Pfam" id="PF13505"/>
    </source>
</evidence>
<evidence type="ECO:0000313" key="5">
    <source>
        <dbReference type="Proteomes" id="UP000295008"/>
    </source>
</evidence>
<dbReference type="EMBL" id="SLUN01000014">
    <property type="protein sequence ID" value="TCL67415.1"/>
    <property type="molecule type" value="Genomic_DNA"/>
</dbReference>
<dbReference type="InterPro" id="IPR027385">
    <property type="entry name" value="Beta-barrel_OMP"/>
</dbReference>
<dbReference type="Proteomes" id="UP000295008">
    <property type="component" value="Unassembled WGS sequence"/>
</dbReference>
<dbReference type="Gene3D" id="2.40.160.60">
    <property type="entry name" value="Outer membrane protein transport protein (OMPP1/FadL/TodX)"/>
    <property type="match status" value="1"/>
</dbReference>
<keyword evidence="1 2" id="KW-0732">Signal</keyword>
<dbReference type="SUPFAM" id="SSF56935">
    <property type="entry name" value="Porins"/>
    <property type="match status" value="1"/>
</dbReference>
<reference evidence="4 5" key="1">
    <citation type="submission" date="2019-03" db="EMBL/GenBank/DDBJ databases">
        <title>Genomic Encyclopedia of Type Strains, Phase IV (KMG-IV): sequencing the most valuable type-strain genomes for metagenomic binning, comparative biology and taxonomic classification.</title>
        <authorList>
            <person name="Goeker M."/>
        </authorList>
    </citation>
    <scope>NUCLEOTIDE SEQUENCE [LARGE SCALE GENOMIC DNA]</scope>
    <source>
        <strain evidence="4 5">LX-B</strain>
    </source>
</reference>
<evidence type="ECO:0000313" key="4">
    <source>
        <dbReference type="EMBL" id="TCL67415.1"/>
    </source>
</evidence>
<sequence>MKRMISVLLATLVMVFGLAMAAQAANDFQVGFGYEKTDNELTVEISDFGKVKLDTPGNSYFAELKYLPADWLSFSAKYNWGNADLARLDIYPAYADLDLDETTALRAEAALNWQVNDSFKLSGLVGYARYKTKLQLNAALPDDDGVISGTGNVRQKYSGAYAGVAGNYRPAENLELGAVYRYMFDPDGELSGDLTATFPEETEESFAAGDSGYFAAQAKTDMDDPSSSELELYARYAINEAWSLKAGYTQTWMEYKMVELPGVKVKNSTGGLALTAEYKF</sequence>
<feature type="chain" id="PRO_5020550350" evidence="2">
    <location>
        <begin position="25"/>
        <end position="280"/>
    </location>
</feature>
<feature type="signal peptide" evidence="2">
    <location>
        <begin position="1"/>
        <end position="24"/>
    </location>
</feature>
<protein>
    <submittedName>
        <fullName evidence="4">Outer membrane protein with beta-barrel domain</fullName>
    </submittedName>
</protein>
<keyword evidence="5" id="KW-1185">Reference proteome</keyword>
<accession>A0A4R1RMC4</accession>
<feature type="domain" description="Outer membrane protein beta-barrel" evidence="3">
    <location>
        <begin position="11"/>
        <end position="183"/>
    </location>
</feature>
<dbReference type="RefSeq" id="WP_165907994.1">
    <property type="nucleotide sequence ID" value="NZ_SLUN01000014.1"/>
</dbReference>
<proteinExistence type="predicted"/>
<comment type="caution">
    <text evidence="4">The sequence shown here is derived from an EMBL/GenBank/DDBJ whole genome shotgun (WGS) entry which is preliminary data.</text>
</comment>
<dbReference type="Pfam" id="PF13505">
    <property type="entry name" value="OMP_b-brl"/>
    <property type="match status" value="1"/>
</dbReference>